<protein>
    <recommendedName>
        <fullName evidence="5">DUF4251 domain-containing protein</fullName>
    </recommendedName>
</protein>
<evidence type="ECO:0000313" key="4">
    <source>
        <dbReference type="Proteomes" id="UP000273500"/>
    </source>
</evidence>
<keyword evidence="4" id="KW-1185">Reference proteome</keyword>
<feature type="region of interest" description="Disordered" evidence="1">
    <location>
        <begin position="20"/>
        <end position="39"/>
    </location>
</feature>
<name>A0A3R9P2C6_9BACT</name>
<comment type="caution">
    <text evidence="3">The sequence shown here is derived from an EMBL/GenBank/DDBJ whole genome shotgun (WGS) entry which is preliminary data.</text>
</comment>
<dbReference type="RefSeq" id="WP_125422203.1">
    <property type="nucleotide sequence ID" value="NZ_RWIT01000010.1"/>
</dbReference>
<dbReference type="OrthoDB" id="886005at2"/>
<evidence type="ECO:0000313" key="3">
    <source>
        <dbReference type="EMBL" id="RSK47114.1"/>
    </source>
</evidence>
<sequence length="189" mass="20076">MLQRTCALAGLMTLSIAASGQSTKASRTTPPRPVDAGSTAARSTAAAAAPAAKLPAQFFGTHTYVAYVIFDPNHSSQPTRTRGVGGTLWLGPAGTYEKKLKIPGPYGPYTFNESGRYTVKGNRINFTYAESKGQPVSYGGTFHFDTASLSMGMILNEDEKGGREVFGLVVKGTENVERAFDDNGNVTIK</sequence>
<accession>A0A3R9P2C6</accession>
<keyword evidence="2" id="KW-0732">Signal</keyword>
<dbReference type="AlphaFoldDB" id="A0A3R9P2C6"/>
<evidence type="ECO:0008006" key="5">
    <source>
        <dbReference type="Google" id="ProtNLM"/>
    </source>
</evidence>
<proteinExistence type="predicted"/>
<organism evidence="3 4">
    <name type="scientific">Hymenobacter rigui</name>
    <dbReference type="NCBI Taxonomy" id="334424"/>
    <lineage>
        <taxon>Bacteria</taxon>
        <taxon>Pseudomonadati</taxon>
        <taxon>Bacteroidota</taxon>
        <taxon>Cytophagia</taxon>
        <taxon>Cytophagales</taxon>
        <taxon>Hymenobacteraceae</taxon>
        <taxon>Hymenobacter</taxon>
    </lineage>
</organism>
<feature type="chain" id="PRO_5018698387" description="DUF4251 domain-containing protein" evidence="2">
    <location>
        <begin position="21"/>
        <end position="189"/>
    </location>
</feature>
<feature type="signal peptide" evidence="2">
    <location>
        <begin position="1"/>
        <end position="20"/>
    </location>
</feature>
<evidence type="ECO:0000256" key="2">
    <source>
        <dbReference type="SAM" id="SignalP"/>
    </source>
</evidence>
<feature type="compositionally biased region" description="Polar residues" evidence="1">
    <location>
        <begin position="20"/>
        <end position="29"/>
    </location>
</feature>
<gene>
    <name evidence="3" type="ORF">EI291_16075</name>
</gene>
<evidence type="ECO:0000256" key="1">
    <source>
        <dbReference type="SAM" id="MobiDB-lite"/>
    </source>
</evidence>
<dbReference type="Proteomes" id="UP000273500">
    <property type="component" value="Unassembled WGS sequence"/>
</dbReference>
<reference evidence="3 4" key="1">
    <citation type="submission" date="2018-12" db="EMBL/GenBank/DDBJ databases">
        <authorList>
            <person name="Feng G."/>
            <person name="Zhu H."/>
        </authorList>
    </citation>
    <scope>NUCLEOTIDE SEQUENCE [LARGE SCALE GENOMIC DNA]</scope>
    <source>
        <strain evidence="3 4">KCTC 12533</strain>
    </source>
</reference>
<dbReference type="EMBL" id="RWIT01000010">
    <property type="protein sequence ID" value="RSK47114.1"/>
    <property type="molecule type" value="Genomic_DNA"/>
</dbReference>